<comment type="subcellular location">
    <subcellularLocation>
        <location evidence="1">Cell membrane</location>
        <topology evidence="1">Multi-pass membrane protein</topology>
    </subcellularLocation>
</comment>
<dbReference type="PANTHER" id="PTHR30619">
    <property type="entry name" value="DNA INTERNALIZATION/COMPETENCE PROTEIN COMEC/REC2"/>
    <property type="match status" value="1"/>
</dbReference>
<feature type="transmembrane region" description="Helical" evidence="6">
    <location>
        <begin position="42"/>
        <end position="61"/>
    </location>
</feature>
<evidence type="ECO:0000256" key="2">
    <source>
        <dbReference type="ARBA" id="ARBA00022475"/>
    </source>
</evidence>
<dbReference type="CDD" id="cd07731">
    <property type="entry name" value="ComA-like_MBL-fold"/>
    <property type="match status" value="1"/>
</dbReference>
<organism evidence="8 9">
    <name type="scientific">Jeotgalibacillus campisalis</name>
    <dbReference type="NCBI Taxonomy" id="220754"/>
    <lineage>
        <taxon>Bacteria</taxon>
        <taxon>Bacillati</taxon>
        <taxon>Bacillota</taxon>
        <taxon>Bacilli</taxon>
        <taxon>Bacillales</taxon>
        <taxon>Caryophanaceae</taxon>
        <taxon>Jeotgalibacillus</taxon>
    </lineage>
</organism>
<dbReference type="Gene3D" id="3.60.15.10">
    <property type="entry name" value="Ribonuclease Z/Hydroxyacylglutathione hydrolase-like"/>
    <property type="match status" value="1"/>
</dbReference>
<feature type="transmembrane region" description="Helical" evidence="6">
    <location>
        <begin position="443"/>
        <end position="464"/>
    </location>
</feature>
<dbReference type="Pfam" id="PF00753">
    <property type="entry name" value="Lactamase_B"/>
    <property type="match status" value="1"/>
</dbReference>
<feature type="transmembrane region" description="Helical" evidence="6">
    <location>
        <begin position="413"/>
        <end position="437"/>
    </location>
</feature>
<evidence type="ECO:0000256" key="3">
    <source>
        <dbReference type="ARBA" id="ARBA00022692"/>
    </source>
</evidence>
<dbReference type="InterPro" id="IPR035681">
    <property type="entry name" value="ComA-like_MBL"/>
</dbReference>
<dbReference type="Pfam" id="PF03772">
    <property type="entry name" value="Competence"/>
    <property type="match status" value="1"/>
</dbReference>
<dbReference type="SMART" id="SM00849">
    <property type="entry name" value="Lactamase_B"/>
    <property type="match status" value="1"/>
</dbReference>
<proteinExistence type="predicted"/>
<keyword evidence="3 6" id="KW-0812">Transmembrane</keyword>
<dbReference type="OrthoDB" id="9761531at2"/>
<keyword evidence="5 6" id="KW-0472">Membrane</keyword>
<dbReference type="InterPro" id="IPR004477">
    <property type="entry name" value="ComEC_N"/>
</dbReference>
<dbReference type="GO" id="GO:0030420">
    <property type="term" value="P:establishment of competence for transformation"/>
    <property type="evidence" value="ECO:0007669"/>
    <property type="project" value="InterPro"/>
</dbReference>
<dbReference type="GO" id="GO:0005886">
    <property type="term" value="C:plasma membrane"/>
    <property type="evidence" value="ECO:0007669"/>
    <property type="project" value="UniProtKB-SubCell"/>
</dbReference>
<keyword evidence="4 6" id="KW-1133">Transmembrane helix</keyword>
<dbReference type="InterPro" id="IPR001279">
    <property type="entry name" value="Metallo-B-lactamas"/>
</dbReference>
<gene>
    <name evidence="8" type="ORF">KR50_27360</name>
</gene>
<dbReference type="AlphaFoldDB" id="A0A0C2VNP1"/>
<dbReference type="PANTHER" id="PTHR30619:SF1">
    <property type="entry name" value="RECOMBINATION PROTEIN 2"/>
    <property type="match status" value="1"/>
</dbReference>
<evidence type="ECO:0000256" key="4">
    <source>
        <dbReference type="ARBA" id="ARBA00022989"/>
    </source>
</evidence>
<feature type="transmembrane region" description="Helical" evidence="6">
    <location>
        <begin position="330"/>
        <end position="348"/>
    </location>
</feature>
<evidence type="ECO:0000256" key="6">
    <source>
        <dbReference type="SAM" id="Phobius"/>
    </source>
</evidence>
<dbReference type="InterPro" id="IPR036866">
    <property type="entry name" value="RibonucZ/Hydroxyglut_hydro"/>
</dbReference>
<dbReference type="InterPro" id="IPR052159">
    <property type="entry name" value="Competence_DNA_uptake"/>
</dbReference>
<dbReference type="RefSeq" id="WP_052477096.1">
    <property type="nucleotide sequence ID" value="NZ_JXRR01000017.1"/>
</dbReference>
<dbReference type="SUPFAM" id="SSF56281">
    <property type="entry name" value="Metallo-hydrolase/oxidoreductase"/>
    <property type="match status" value="1"/>
</dbReference>
<sequence>MKWITPCALMALLGASLAHSPQFGALLIPFYLLAWKRYSPRTILLTGIIFIALLFFVLTTIEKSSLHTALTGNETELHLRIAEPLKTNGLTAQVQATSLNGEQLQITFILSPEIKLRELSTLSPTFCKWKGTLKAPSPARNPYAFNYQSYLKQQNIHWIYQIKDLDAAEQCYEISLTVIEKLQFIRQTGIERIDGIFPEKLAPLAEALIFGSRESMDEDLLAAYQKIGVIHLLAISGMHVGMMTAIFWWLLLRIGFTREKVRLILFTGLPLYALLTGASPPVVRAVSMVLIVLLFSFFTKRITLMQALSASFIIQLSINPMSLLQVGFQLSYAVSFTILLCVPSILTGSSKVLSILKVSAVSQIGALPILLYHFHELSIVSFLVNVVYIPIFTAFLLPVIFFLYLLSFAAPQFASFVLLWVEDAVIALDIVTLHLAAFPFASIVVGQPSMVMIFIYVCVTLYLFYRIEISLSIKPFIFLILLISLDWLSSRFNPTGTVLFIDVGQGDSILIDLPWGQGTYLIDTGGAVQFENTTFSVGKDIVWPVLKGKGITSVDKIILTHGDWDHIGGTADLADYVKISEVWISPNAHEKESVEELLQDLHNRSIGVVEKKAPLSWETGESYFTLVYPFDEVYEGNNDSLVLWASIGGLTWFFAGDLEEAGELELLEHYSLNANVLKVGHHGSKSSTAEEFLRELDPDYAIISAGVKNRYNHPHPEVVNRLAAHRVKVFGTHTHGAIEYRFRGKKGTFKWILPYDEE</sequence>
<keyword evidence="9" id="KW-1185">Reference proteome</keyword>
<accession>A0A0C2VNP1</accession>
<dbReference type="Pfam" id="PF13567">
    <property type="entry name" value="DUF4131"/>
    <property type="match status" value="1"/>
</dbReference>
<evidence type="ECO:0000256" key="1">
    <source>
        <dbReference type="ARBA" id="ARBA00004651"/>
    </source>
</evidence>
<evidence type="ECO:0000313" key="8">
    <source>
        <dbReference type="EMBL" id="KIL46061.1"/>
    </source>
</evidence>
<feature type="transmembrane region" description="Helical" evidence="6">
    <location>
        <begin position="229"/>
        <end position="251"/>
    </location>
</feature>
<feature type="transmembrane region" description="Helical" evidence="6">
    <location>
        <begin position="471"/>
        <end position="489"/>
    </location>
</feature>
<dbReference type="NCBIfam" id="TIGR00361">
    <property type="entry name" value="ComEC_Rec2"/>
    <property type="match status" value="1"/>
</dbReference>
<name>A0A0C2VNP1_9BACL</name>
<dbReference type="EMBL" id="JXRR01000017">
    <property type="protein sequence ID" value="KIL46061.1"/>
    <property type="molecule type" value="Genomic_DNA"/>
</dbReference>
<dbReference type="Proteomes" id="UP000031972">
    <property type="component" value="Unassembled WGS sequence"/>
</dbReference>
<dbReference type="PATRIC" id="fig|220754.4.peg.2751"/>
<feature type="transmembrane region" description="Helical" evidence="6">
    <location>
        <begin position="271"/>
        <end position="295"/>
    </location>
</feature>
<evidence type="ECO:0000313" key="9">
    <source>
        <dbReference type="Proteomes" id="UP000031972"/>
    </source>
</evidence>
<feature type="transmembrane region" description="Helical" evidence="6">
    <location>
        <begin position="386"/>
        <end position="406"/>
    </location>
</feature>
<feature type="transmembrane region" description="Helical" evidence="6">
    <location>
        <begin position="355"/>
        <end position="374"/>
    </location>
</feature>
<dbReference type="InterPro" id="IPR004797">
    <property type="entry name" value="Competence_ComEC/Rec2"/>
</dbReference>
<evidence type="ECO:0000256" key="5">
    <source>
        <dbReference type="ARBA" id="ARBA00023136"/>
    </source>
</evidence>
<comment type="caution">
    <text evidence="8">The sequence shown here is derived from an EMBL/GenBank/DDBJ whole genome shotgun (WGS) entry which is preliminary data.</text>
</comment>
<dbReference type="InterPro" id="IPR025405">
    <property type="entry name" value="DUF4131"/>
</dbReference>
<dbReference type="NCBIfam" id="TIGR00360">
    <property type="entry name" value="ComEC_N-term"/>
    <property type="match status" value="1"/>
</dbReference>
<keyword evidence="2" id="KW-1003">Cell membrane</keyword>
<feature type="domain" description="Metallo-beta-lactamase" evidence="7">
    <location>
        <begin position="495"/>
        <end position="707"/>
    </location>
</feature>
<reference evidence="8 9" key="1">
    <citation type="submission" date="2015-01" db="EMBL/GenBank/DDBJ databases">
        <title>Jeotgalibacillus campisalis genome sequencing.</title>
        <authorList>
            <person name="Goh K.M."/>
            <person name="Chan K.-G."/>
            <person name="Yaakop A.S."/>
            <person name="Ee R."/>
            <person name="Gan H.M."/>
            <person name="Chan C.S."/>
        </authorList>
    </citation>
    <scope>NUCLEOTIDE SEQUENCE [LARGE SCALE GENOMIC DNA]</scope>
    <source>
        <strain evidence="8 9">SF-57</strain>
    </source>
</reference>
<evidence type="ECO:0000259" key="7">
    <source>
        <dbReference type="SMART" id="SM00849"/>
    </source>
</evidence>
<protein>
    <recommendedName>
        <fullName evidence="7">Metallo-beta-lactamase domain-containing protein</fullName>
    </recommendedName>
</protein>